<evidence type="ECO:0000313" key="3">
    <source>
        <dbReference type="Proteomes" id="UP000050413"/>
    </source>
</evidence>
<reference evidence="2 3" key="1">
    <citation type="submission" date="2015-09" db="EMBL/GenBank/DDBJ databases">
        <title>Identification and resolution of microdiversity through metagenomic sequencing of parallel consortia.</title>
        <authorList>
            <person name="Nelson W.C."/>
            <person name="Romine M.F."/>
            <person name="Lindemann S.R."/>
        </authorList>
    </citation>
    <scope>NUCLEOTIDE SEQUENCE [LARGE SCALE GENOMIC DNA]</scope>
    <source>
        <strain evidence="2">HL-91</strain>
    </source>
</reference>
<dbReference type="Proteomes" id="UP000050413">
    <property type="component" value="Unassembled WGS sequence"/>
</dbReference>
<reference evidence="1 4" key="2">
    <citation type="submission" date="2016-01" db="EMBL/GenBank/DDBJ databases">
        <authorList>
            <person name="Varghese N."/>
        </authorList>
    </citation>
    <scope>NUCLEOTIDE SEQUENCE [LARGE SCALE GENOMIC DNA]</scope>
    <source>
        <strain evidence="1 4">HL-91</strain>
    </source>
</reference>
<keyword evidence="4" id="KW-1185">Reference proteome</keyword>
<evidence type="ECO:0000313" key="1">
    <source>
        <dbReference type="EMBL" id="CUX81536.1"/>
    </source>
</evidence>
<evidence type="ECO:0000313" key="4">
    <source>
        <dbReference type="Proteomes" id="UP000182045"/>
    </source>
</evidence>
<accession>A0A0P7Z2I8</accession>
<name>A0A0P7Z2I8_9RHOB</name>
<dbReference type="EMBL" id="FBYC01000004">
    <property type="protein sequence ID" value="CUX81536.1"/>
    <property type="molecule type" value="Genomic_DNA"/>
</dbReference>
<dbReference type="RefSeq" id="WP_072246051.1">
    <property type="nucleotide sequence ID" value="NZ_FBYC01000004.1"/>
</dbReference>
<evidence type="ECO:0008006" key="5">
    <source>
        <dbReference type="Google" id="ProtNLM"/>
    </source>
</evidence>
<dbReference type="EMBL" id="LJSG01000002">
    <property type="protein sequence ID" value="KPP95894.1"/>
    <property type="molecule type" value="Genomic_DNA"/>
</dbReference>
<sequence length="135" mass="14448">MSYQLSPALQAAIFQHLAADSELATLLGGAIYDAIPPATPPATYALIGPEEVTDASDTTGHGAEHRLTISVLTNATGFLPAKAIAARIAELLDAPALALSRGRLVALWFDRAEARKIEGDQTRRIDLRFRARVED</sequence>
<organism evidence="2 3">
    <name type="scientific">Roseibaca calidilacus</name>
    <dbReference type="NCBI Taxonomy" id="1666912"/>
    <lineage>
        <taxon>Bacteria</taxon>
        <taxon>Pseudomonadati</taxon>
        <taxon>Pseudomonadota</taxon>
        <taxon>Alphaproteobacteria</taxon>
        <taxon>Rhodobacterales</taxon>
        <taxon>Paracoccaceae</taxon>
        <taxon>Roseinatronobacter</taxon>
    </lineage>
</organism>
<proteinExistence type="predicted"/>
<protein>
    <recommendedName>
        <fullName evidence="5">Gene transfer agent protein</fullName>
    </recommendedName>
</protein>
<dbReference type="AlphaFoldDB" id="A0A0P7Z2I8"/>
<dbReference type="Pfam" id="PF11367">
    <property type="entry name" value="Tail_completion_gp17"/>
    <property type="match status" value="1"/>
</dbReference>
<dbReference type="Gene3D" id="3.30.2000.30">
    <property type="match status" value="1"/>
</dbReference>
<dbReference type="STRING" id="1666912.Ga0058931_1821"/>
<dbReference type="InterPro" id="IPR021508">
    <property type="entry name" value="Gp17-like"/>
</dbReference>
<dbReference type="Proteomes" id="UP000182045">
    <property type="component" value="Unassembled WGS sequence"/>
</dbReference>
<dbReference type="OrthoDB" id="7644395at2"/>
<comment type="caution">
    <text evidence="2">The sequence shown here is derived from an EMBL/GenBank/DDBJ whole genome shotgun (WGS) entry which is preliminary data.</text>
</comment>
<gene>
    <name evidence="1" type="ORF">Ga0058931_1821</name>
    <name evidence="2" type="ORF">HLUCCA05_04270</name>
</gene>
<evidence type="ECO:0000313" key="2">
    <source>
        <dbReference type="EMBL" id="KPP95894.1"/>
    </source>
</evidence>
<dbReference type="InterPro" id="IPR053745">
    <property type="entry name" value="Viral_Tail_Comp_sf"/>
</dbReference>